<dbReference type="PROSITE" id="PS00476">
    <property type="entry name" value="FATTY_ACID_DESATUR_1"/>
    <property type="match status" value="1"/>
</dbReference>
<reference evidence="17 19" key="1">
    <citation type="submission" date="2008-03" db="EMBL/GenBank/DDBJ databases">
        <title>Annotation of Ixodes scapularis.</title>
        <authorList>
            <consortium name="Ixodes scapularis Genome Project Consortium"/>
            <person name="Caler E."/>
            <person name="Hannick L.I."/>
            <person name="Bidwell S."/>
            <person name="Joardar V."/>
            <person name="Thiagarajan M."/>
            <person name="Amedeo P."/>
            <person name="Galinsky K.J."/>
            <person name="Schobel S."/>
            <person name="Inman J."/>
            <person name="Hostetler J."/>
            <person name="Miller J."/>
            <person name="Hammond M."/>
            <person name="Megy K."/>
            <person name="Lawson D."/>
            <person name="Kodira C."/>
            <person name="Sutton G."/>
            <person name="Meyer J."/>
            <person name="Hill C.A."/>
            <person name="Birren B."/>
            <person name="Nene V."/>
            <person name="Collins F."/>
            <person name="Alarcon-Chaidez F."/>
            <person name="Wikel S."/>
            <person name="Strausberg R."/>
        </authorList>
    </citation>
    <scope>NUCLEOTIDE SEQUENCE [LARGE SCALE GENOMIC DNA]</scope>
    <source>
        <strain evidence="19">Wikel</strain>
        <strain evidence="17">Wikel colony</strain>
    </source>
</reference>
<evidence type="ECO:0000256" key="10">
    <source>
        <dbReference type="ARBA" id="ARBA00023098"/>
    </source>
</evidence>
<keyword evidence="9" id="KW-0408">Iron</keyword>
<dbReference type="PaxDb" id="6945-B7Q6K5"/>
<evidence type="ECO:0000256" key="15">
    <source>
        <dbReference type="SAM" id="Phobius"/>
    </source>
</evidence>
<evidence type="ECO:0000259" key="16">
    <source>
        <dbReference type="Pfam" id="PF00487"/>
    </source>
</evidence>
<evidence type="ECO:0000256" key="2">
    <source>
        <dbReference type="ARBA" id="ARBA00009295"/>
    </source>
</evidence>
<keyword evidence="19" id="KW-1185">Reference proteome</keyword>
<dbReference type="OrthoDB" id="10260134at2759"/>
<keyword evidence="5" id="KW-0479">Metal-binding</keyword>
<dbReference type="InterPro" id="IPR001522">
    <property type="entry name" value="FADS-1_CS"/>
</dbReference>
<dbReference type="VEuPathDB" id="VectorBase:ISCP_027007"/>
<dbReference type="GO" id="GO:0005789">
    <property type="term" value="C:endoplasmic reticulum membrane"/>
    <property type="evidence" value="ECO:0000318"/>
    <property type="project" value="GO_Central"/>
</dbReference>
<dbReference type="InParanoid" id="B7Q6K5"/>
<organism>
    <name type="scientific">Ixodes scapularis</name>
    <name type="common">Black-legged tick</name>
    <name type="synonym">Deer tick</name>
    <dbReference type="NCBI Taxonomy" id="6945"/>
    <lineage>
        <taxon>Eukaryota</taxon>
        <taxon>Metazoa</taxon>
        <taxon>Ecdysozoa</taxon>
        <taxon>Arthropoda</taxon>
        <taxon>Chelicerata</taxon>
        <taxon>Arachnida</taxon>
        <taxon>Acari</taxon>
        <taxon>Parasitiformes</taxon>
        <taxon>Ixodida</taxon>
        <taxon>Ixodoidea</taxon>
        <taxon>Ixodidae</taxon>
        <taxon>Ixodinae</taxon>
        <taxon>Ixodes</taxon>
    </lineage>
</organism>
<keyword evidence="8 13" id="KW-0560">Oxidoreductase</keyword>
<dbReference type="Proteomes" id="UP000001555">
    <property type="component" value="Unassembled WGS sequence"/>
</dbReference>
<dbReference type="InterPro" id="IPR015876">
    <property type="entry name" value="Acyl-CoA_DS"/>
</dbReference>
<dbReference type="PANTHER" id="PTHR11351">
    <property type="entry name" value="ACYL-COA DESATURASE"/>
    <property type="match status" value="1"/>
</dbReference>
<comment type="cofactor">
    <cofactor evidence="13">
        <name>Fe(2+)</name>
        <dbReference type="ChEBI" id="CHEBI:29033"/>
    </cofactor>
</comment>
<evidence type="ECO:0000256" key="11">
    <source>
        <dbReference type="ARBA" id="ARBA00023136"/>
    </source>
</evidence>
<dbReference type="EMBL" id="ABJB010981475">
    <property type="status" value="NOT_ANNOTATED_CDS"/>
    <property type="molecule type" value="Genomic_DNA"/>
</dbReference>
<dbReference type="Pfam" id="PF00487">
    <property type="entry name" value="FA_desaturase"/>
    <property type="match status" value="1"/>
</dbReference>
<name>B7Q6K5_IXOSC</name>
<feature type="compositionally biased region" description="Basic and acidic residues" evidence="14">
    <location>
        <begin position="1"/>
        <end position="12"/>
    </location>
</feature>
<evidence type="ECO:0000256" key="14">
    <source>
        <dbReference type="SAM" id="MobiDB-lite"/>
    </source>
</evidence>
<dbReference type="CDD" id="cd03505">
    <property type="entry name" value="Delta9-FADS-like"/>
    <property type="match status" value="1"/>
</dbReference>
<evidence type="ECO:0000256" key="4">
    <source>
        <dbReference type="ARBA" id="ARBA00022692"/>
    </source>
</evidence>
<keyword evidence="12 13" id="KW-0275">Fatty acid biosynthesis</keyword>
<feature type="region of interest" description="Disordered" evidence="14">
    <location>
        <begin position="1"/>
        <end position="20"/>
    </location>
</feature>
<dbReference type="EMBL" id="DS868232">
    <property type="protein sequence ID" value="EEC14477.1"/>
    <property type="molecule type" value="Genomic_DNA"/>
</dbReference>
<evidence type="ECO:0000256" key="7">
    <source>
        <dbReference type="ARBA" id="ARBA00022989"/>
    </source>
</evidence>
<dbReference type="GO" id="GO:0006636">
    <property type="term" value="P:unsaturated fatty acid biosynthetic process"/>
    <property type="evidence" value="ECO:0000318"/>
    <property type="project" value="GO_Central"/>
</dbReference>
<evidence type="ECO:0000256" key="6">
    <source>
        <dbReference type="ARBA" id="ARBA00022832"/>
    </source>
</evidence>
<keyword evidence="4 13" id="KW-0812">Transmembrane</keyword>
<comment type="subcellular location">
    <subcellularLocation>
        <location evidence="1">Membrane</location>
        <topology evidence="1">Multi-pass membrane protein</topology>
    </subcellularLocation>
</comment>
<evidence type="ECO:0000256" key="1">
    <source>
        <dbReference type="ARBA" id="ARBA00004141"/>
    </source>
</evidence>
<dbReference type="GO" id="GO:0005506">
    <property type="term" value="F:iron ion binding"/>
    <property type="evidence" value="ECO:0000318"/>
    <property type="project" value="GO_Central"/>
</dbReference>
<comment type="similarity">
    <text evidence="2 13">Belongs to the fatty acid desaturase type 1 family.</text>
</comment>
<feature type="transmembrane region" description="Helical" evidence="15">
    <location>
        <begin position="39"/>
        <end position="59"/>
    </location>
</feature>
<protein>
    <submittedName>
        <fullName evidence="17 18">Stearoyl-CoA desaturase, putative</fullName>
        <ecNumber evidence="17">1.14.19.1</ecNumber>
    </submittedName>
</protein>
<evidence type="ECO:0000256" key="5">
    <source>
        <dbReference type="ARBA" id="ARBA00022723"/>
    </source>
</evidence>
<evidence type="ECO:0000256" key="8">
    <source>
        <dbReference type="ARBA" id="ARBA00023002"/>
    </source>
</evidence>
<dbReference type="EnsemblMetazoa" id="ISCW021568-RA">
    <property type="protein sequence ID" value="ISCW021568-PA"/>
    <property type="gene ID" value="ISCW021568"/>
</dbReference>
<feature type="domain" description="Fatty acid desaturase" evidence="16">
    <location>
        <begin position="65"/>
        <end position="270"/>
    </location>
</feature>
<dbReference type="InterPro" id="IPR005804">
    <property type="entry name" value="FA_desaturase_dom"/>
</dbReference>
<dbReference type="VEuPathDB" id="VectorBase:ISCI021568"/>
<proteinExistence type="inferred from homology"/>
<accession>B7Q6K5</accession>
<keyword evidence="10" id="KW-0443">Lipid metabolism</keyword>
<keyword evidence="6" id="KW-0276">Fatty acid metabolism</keyword>
<evidence type="ECO:0000313" key="19">
    <source>
        <dbReference type="Proteomes" id="UP000001555"/>
    </source>
</evidence>
<dbReference type="EMBL" id="ABJB010273971">
    <property type="status" value="NOT_ANNOTATED_CDS"/>
    <property type="molecule type" value="Genomic_DNA"/>
</dbReference>
<dbReference type="VEuPathDB" id="VectorBase:ISCW021568"/>
<dbReference type="HOGENOM" id="CLU_027359_0_2_1"/>
<dbReference type="PANTHER" id="PTHR11351:SF31">
    <property type="entry name" value="DESATURASE 1, ISOFORM A-RELATED"/>
    <property type="match status" value="1"/>
</dbReference>
<gene>
    <name evidence="18" type="primary">8036646</name>
    <name evidence="17" type="ORF">IscW_ISCW021568</name>
</gene>
<evidence type="ECO:0000256" key="13">
    <source>
        <dbReference type="RuleBase" id="RU000581"/>
    </source>
</evidence>
<keyword evidence="7 15" id="KW-1133">Transmembrane helix</keyword>
<evidence type="ECO:0000256" key="9">
    <source>
        <dbReference type="ARBA" id="ARBA00023004"/>
    </source>
</evidence>
<keyword evidence="11 15" id="KW-0472">Membrane</keyword>
<evidence type="ECO:0000313" key="18">
    <source>
        <dbReference type="EnsemblMetazoa" id="ISCW021568-PA"/>
    </source>
</evidence>
<feature type="transmembrane region" description="Helical" evidence="15">
    <location>
        <begin position="181"/>
        <end position="203"/>
    </location>
</feature>
<dbReference type="STRING" id="6945.B7Q6K5"/>
<dbReference type="EMBL" id="ABJB010615677">
    <property type="status" value="NOT_ANNOTATED_CDS"/>
    <property type="molecule type" value="Genomic_DNA"/>
</dbReference>
<dbReference type="AlphaFoldDB" id="B7Q6K5"/>
<evidence type="ECO:0000313" key="17">
    <source>
        <dbReference type="EMBL" id="EEC14477.1"/>
    </source>
</evidence>
<dbReference type="EC" id="1.14.19.1" evidence="17"/>
<dbReference type="GO" id="GO:0004768">
    <property type="term" value="F:stearoyl-CoA 9-desaturase activity"/>
    <property type="evidence" value="ECO:0000318"/>
    <property type="project" value="GO_Central"/>
</dbReference>
<feature type="transmembrane region" description="Helical" evidence="15">
    <location>
        <begin position="65"/>
        <end position="87"/>
    </location>
</feature>
<sequence length="330" mass="37981">MAVSTESRRTEGDEVVENNEEDQKTPVVPFKRQIVWRNVFVFIYLHAASLYGIYLAIFYAKWGSILLALGGLPISGLGSSAGAHRLWCHRAYKAKLPLRIFLMLCNCLCLQNDLYVWTRDHRLHHKYSDTDADPHNINRGFFFAHVGWLLCKKHPEVMRKGKTIDCSDVLQDPVAAFQRKYYVPMVALCCFAIPIYMPMAFFGESFWNAMFINGILRYVISLHMTWLVNSAAHTWGYRPYDRHIRPTDNPALAMAMFGEGFHNYHHTFPSDYATSEYGDILNPATTFIHMMAKIGQAYDLKSPSRDALKKRVLRTGDPTQSYFKAFSNRV</sequence>
<evidence type="ECO:0000256" key="12">
    <source>
        <dbReference type="ARBA" id="ARBA00023160"/>
    </source>
</evidence>
<keyword evidence="3 13" id="KW-0444">Lipid biosynthesis</keyword>
<evidence type="ECO:0000256" key="3">
    <source>
        <dbReference type="ARBA" id="ARBA00022516"/>
    </source>
</evidence>
<dbReference type="PRINTS" id="PR00075">
    <property type="entry name" value="FACDDSATRASE"/>
</dbReference>
<reference evidence="18" key="2">
    <citation type="submission" date="2020-05" db="UniProtKB">
        <authorList>
            <consortium name="EnsemblMetazoa"/>
        </authorList>
    </citation>
    <scope>IDENTIFICATION</scope>
    <source>
        <strain evidence="18">wikel</strain>
    </source>
</reference>
<feature type="transmembrane region" description="Helical" evidence="15">
    <location>
        <begin position="215"/>
        <end position="235"/>
    </location>
</feature>
<comment type="domain">
    <text evidence="13">The histidine box domains are involved in binding the catalytic metal ions.</text>
</comment>